<comment type="caution">
    <text evidence="3">The sequence shown here is derived from an EMBL/GenBank/DDBJ whole genome shotgun (WGS) entry which is preliminary data.</text>
</comment>
<dbReference type="SUPFAM" id="SSF81383">
    <property type="entry name" value="F-box domain"/>
    <property type="match status" value="1"/>
</dbReference>
<name>A0A1C7ME33_GRIFR</name>
<dbReference type="Proteomes" id="UP000092993">
    <property type="component" value="Unassembled WGS sequence"/>
</dbReference>
<gene>
    <name evidence="3" type="ORF">A0H81_04815</name>
</gene>
<feature type="region of interest" description="Disordered" evidence="1">
    <location>
        <begin position="474"/>
        <end position="493"/>
    </location>
</feature>
<evidence type="ECO:0000313" key="3">
    <source>
        <dbReference type="EMBL" id="OBZ75173.1"/>
    </source>
</evidence>
<dbReference type="EMBL" id="LUGG01000004">
    <property type="protein sequence ID" value="OBZ75173.1"/>
    <property type="molecule type" value="Genomic_DNA"/>
</dbReference>
<dbReference type="STRING" id="5627.A0A1C7ME33"/>
<protein>
    <recommendedName>
        <fullName evidence="2">F-box domain-containing protein</fullName>
    </recommendedName>
</protein>
<dbReference type="PROSITE" id="PS50181">
    <property type="entry name" value="FBOX"/>
    <property type="match status" value="1"/>
</dbReference>
<evidence type="ECO:0000313" key="4">
    <source>
        <dbReference type="Proteomes" id="UP000092993"/>
    </source>
</evidence>
<dbReference type="InterPro" id="IPR001810">
    <property type="entry name" value="F-box_dom"/>
</dbReference>
<keyword evidence="4" id="KW-1185">Reference proteome</keyword>
<evidence type="ECO:0000256" key="1">
    <source>
        <dbReference type="SAM" id="MobiDB-lite"/>
    </source>
</evidence>
<sequence length="493" mass="56499">MPMDIFFEVMSKLKPLDILHLSRVSKDFRSMLMSKTAKHIWKAARLNIPDFPDCPPDLPEPRYATLVFERYCDGCGVGRASKVDYSLRMSCSVKRGKTLLKRVQYKEVDDQIFQLLPIAEPRCYDDSKHHAWDFYYKPECEKVANRYMVMLSDEGLPRFVEERKAIATLRHTHNEQLLDWECDSKMKSWREGQQAQRNREASIKANLSELASRADTTNLEFYSPKIEAILQHQRQLNIERDFRIKWRARLEKMQLLYKAYLTAVDGSTNKRVLPNFADTIQLPSFAALLVADEPSKDVTQEQFDTAIRIFLIEAESYTMRVKRDLVRILASGSEADQGEEENYDLSILDKPIALFLCCEGSDSSTPLLTASELLEHWQHHATRSWSAAFIKQRHGTGINTLLSALGLPSDSSITTIVDLAESGEAECACGMKCGYNAYYRRLETLLHHIAYYHYGPQSVPCRFKFLDTNKTTKMERDEKSGVGPSKMTPDGTA</sequence>
<reference evidence="3 4" key="1">
    <citation type="submission" date="2016-03" db="EMBL/GenBank/DDBJ databases">
        <title>Whole genome sequencing of Grifola frondosa 9006-11.</title>
        <authorList>
            <person name="Min B."/>
            <person name="Park H."/>
            <person name="Kim J.-G."/>
            <person name="Cho H."/>
            <person name="Oh Y.-L."/>
            <person name="Kong W.-S."/>
            <person name="Choi I.-G."/>
        </authorList>
    </citation>
    <scope>NUCLEOTIDE SEQUENCE [LARGE SCALE GENOMIC DNA]</scope>
    <source>
        <strain evidence="3 4">9006-11</strain>
    </source>
</reference>
<accession>A0A1C7ME33</accession>
<dbReference type="InterPro" id="IPR036047">
    <property type="entry name" value="F-box-like_dom_sf"/>
</dbReference>
<dbReference type="SMART" id="SM00256">
    <property type="entry name" value="FBOX"/>
    <property type="match status" value="1"/>
</dbReference>
<feature type="domain" description="F-box" evidence="2">
    <location>
        <begin position="1"/>
        <end position="44"/>
    </location>
</feature>
<organism evidence="3 4">
    <name type="scientific">Grifola frondosa</name>
    <name type="common">Maitake</name>
    <name type="synonym">Polyporus frondosus</name>
    <dbReference type="NCBI Taxonomy" id="5627"/>
    <lineage>
        <taxon>Eukaryota</taxon>
        <taxon>Fungi</taxon>
        <taxon>Dikarya</taxon>
        <taxon>Basidiomycota</taxon>
        <taxon>Agaricomycotina</taxon>
        <taxon>Agaricomycetes</taxon>
        <taxon>Polyporales</taxon>
        <taxon>Grifolaceae</taxon>
        <taxon>Grifola</taxon>
    </lineage>
</organism>
<dbReference type="Pfam" id="PF00646">
    <property type="entry name" value="F-box"/>
    <property type="match status" value="1"/>
</dbReference>
<dbReference type="OrthoDB" id="2322499at2759"/>
<proteinExistence type="predicted"/>
<dbReference type="AlphaFoldDB" id="A0A1C7ME33"/>
<evidence type="ECO:0000259" key="2">
    <source>
        <dbReference type="PROSITE" id="PS50181"/>
    </source>
</evidence>